<comment type="caution">
    <text evidence="4">The sequence shown here is derived from an EMBL/GenBank/DDBJ whole genome shotgun (WGS) entry which is preliminary data.</text>
</comment>
<dbReference type="Proteomes" id="UP000230002">
    <property type="component" value="Unassembled WGS sequence"/>
</dbReference>
<accession>A0A2G8SK68</accession>
<keyword evidence="2" id="KW-1133">Transmembrane helix</keyword>
<feature type="transmembrane region" description="Helical" evidence="2">
    <location>
        <begin position="96"/>
        <end position="115"/>
    </location>
</feature>
<dbReference type="EMBL" id="AYKW01000006">
    <property type="protein sequence ID" value="PIL34159.1"/>
    <property type="molecule type" value="Genomic_DNA"/>
</dbReference>
<dbReference type="AlphaFoldDB" id="A0A2G8SK68"/>
<dbReference type="PANTHER" id="PTHR40465:SF1">
    <property type="entry name" value="DUF6534 DOMAIN-CONTAINING PROTEIN"/>
    <property type="match status" value="1"/>
</dbReference>
<keyword evidence="2" id="KW-0472">Membrane</keyword>
<feature type="domain" description="DUF6534" evidence="3">
    <location>
        <begin position="172"/>
        <end position="257"/>
    </location>
</feature>
<evidence type="ECO:0000256" key="1">
    <source>
        <dbReference type="SAM" id="MobiDB-lite"/>
    </source>
</evidence>
<keyword evidence="2" id="KW-0812">Transmembrane</keyword>
<dbReference type="Pfam" id="PF20152">
    <property type="entry name" value="DUF6534"/>
    <property type="match status" value="1"/>
</dbReference>
<evidence type="ECO:0000259" key="3">
    <source>
        <dbReference type="Pfam" id="PF20152"/>
    </source>
</evidence>
<feature type="region of interest" description="Disordered" evidence="1">
    <location>
        <begin position="312"/>
        <end position="346"/>
    </location>
</feature>
<feature type="transmembrane region" description="Helical" evidence="2">
    <location>
        <begin position="168"/>
        <end position="187"/>
    </location>
</feature>
<sequence>MSSDAAAALSAIPINSILGPMILGVCINAFLYGFSVLQFVQYRTRRYQDAWPTQLLVYWTFLVDTVHTIALCWMIWTYLVDNFTNVTYLFGAPWPYTATPLFLVFTSGPIQIYFAHRIRTLSRWDSLFWTIIGLSVADTSMGIILTVFAFTHANVTDFRVLLPIVDTWLALSVVCDGVISFCLLYYLTLKQSGFRRHESFRHRAAHAFIESSILTAVVAVADLITYSIVPNTNYHILIGIPMGRVYTCTLLAMLNARLKLQEDVADGIVSKEGSYERHGEFTNAFNNLKRGTAQLRVGVPIQEQVDIVKFRNTNSTHQPKFKNEDSEPAPSEISNDVLDQKAGVVA</sequence>
<gene>
    <name evidence="4" type="ORF">GSI_03870</name>
</gene>
<dbReference type="OrthoDB" id="2562493at2759"/>
<feature type="transmembrane region" description="Helical" evidence="2">
    <location>
        <begin position="207"/>
        <end position="228"/>
    </location>
</feature>
<organism evidence="4 5">
    <name type="scientific">Ganoderma sinense ZZ0214-1</name>
    <dbReference type="NCBI Taxonomy" id="1077348"/>
    <lineage>
        <taxon>Eukaryota</taxon>
        <taxon>Fungi</taxon>
        <taxon>Dikarya</taxon>
        <taxon>Basidiomycota</taxon>
        <taxon>Agaricomycotina</taxon>
        <taxon>Agaricomycetes</taxon>
        <taxon>Polyporales</taxon>
        <taxon>Polyporaceae</taxon>
        <taxon>Ganoderma</taxon>
    </lineage>
</organism>
<dbReference type="STRING" id="1077348.A0A2G8SK68"/>
<proteinExistence type="predicted"/>
<reference evidence="4 5" key="1">
    <citation type="journal article" date="2015" name="Sci. Rep.">
        <title>Chromosome-level genome map provides insights into diverse defense mechanisms in the medicinal fungus Ganoderma sinense.</title>
        <authorList>
            <person name="Zhu Y."/>
            <person name="Xu J."/>
            <person name="Sun C."/>
            <person name="Zhou S."/>
            <person name="Xu H."/>
            <person name="Nelson D.R."/>
            <person name="Qian J."/>
            <person name="Song J."/>
            <person name="Luo H."/>
            <person name="Xiang L."/>
            <person name="Li Y."/>
            <person name="Xu Z."/>
            <person name="Ji A."/>
            <person name="Wang L."/>
            <person name="Lu S."/>
            <person name="Hayward A."/>
            <person name="Sun W."/>
            <person name="Li X."/>
            <person name="Schwartz D.C."/>
            <person name="Wang Y."/>
            <person name="Chen S."/>
        </authorList>
    </citation>
    <scope>NUCLEOTIDE SEQUENCE [LARGE SCALE GENOMIC DNA]</scope>
    <source>
        <strain evidence="4 5">ZZ0214-1</strain>
    </source>
</reference>
<feature type="transmembrane region" description="Helical" evidence="2">
    <location>
        <begin position="234"/>
        <end position="254"/>
    </location>
</feature>
<protein>
    <recommendedName>
        <fullName evidence="3">DUF6534 domain-containing protein</fullName>
    </recommendedName>
</protein>
<keyword evidence="5" id="KW-1185">Reference proteome</keyword>
<feature type="transmembrane region" description="Helical" evidence="2">
    <location>
        <begin position="55"/>
        <end position="76"/>
    </location>
</feature>
<feature type="transmembrane region" description="Helical" evidence="2">
    <location>
        <begin position="127"/>
        <end position="148"/>
    </location>
</feature>
<name>A0A2G8SK68_9APHY</name>
<evidence type="ECO:0000313" key="4">
    <source>
        <dbReference type="EMBL" id="PIL34159.1"/>
    </source>
</evidence>
<evidence type="ECO:0000313" key="5">
    <source>
        <dbReference type="Proteomes" id="UP000230002"/>
    </source>
</evidence>
<dbReference type="PANTHER" id="PTHR40465">
    <property type="entry name" value="CHROMOSOME 1, WHOLE GENOME SHOTGUN SEQUENCE"/>
    <property type="match status" value="1"/>
</dbReference>
<dbReference type="InterPro" id="IPR045339">
    <property type="entry name" value="DUF6534"/>
</dbReference>
<evidence type="ECO:0000256" key="2">
    <source>
        <dbReference type="SAM" id="Phobius"/>
    </source>
</evidence>
<feature type="transmembrane region" description="Helical" evidence="2">
    <location>
        <begin position="12"/>
        <end position="34"/>
    </location>
</feature>